<reference evidence="1" key="1">
    <citation type="submission" date="2018-05" db="EMBL/GenBank/DDBJ databases">
        <authorList>
            <person name="Lanie J.A."/>
            <person name="Ng W.-L."/>
            <person name="Kazmierczak K.M."/>
            <person name="Andrzejewski T.M."/>
            <person name="Davidsen T.M."/>
            <person name="Wayne K.J."/>
            <person name="Tettelin H."/>
            <person name="Glass J.I."/>
            <person name="Rusch D."/>
            <person name="Podicherti R."/>
            <person name="Tsui H.-C.T."/>
            <person name="Winkler M.E."/>
        </authorList>
    </citation>
    <scope>NUCLEOTIDE SEQUENCE</scope>
</reference>
<gene>
    <name evidence="1" type="ORF">METZ01_LOCUS222696</name>
</gene>
<dbReference type="EMBL" id="UINC01053387">
    <property type="protein sequence ID" value="SVB69842.1"/>
    <property type="molecule type" value="Genomic_DNA"/>
</dbReference>
<name>A0A382G4P9_9ZZZZ</name>
<dbReference type="AlphaFoldDB" id="A0A382G4P9"/>
<organism evidence="1">
    <name type="scientific">marine metagenome</name>
    <dbReference type="NCBI Taxonomy" id="408172"/>
    <lineage>
        <taxon>unclassified sequences</taxon>
        <taxon>metagenomes</taxon>
        <taxon>ecological metagenomes</taxon>
    </lineage>
</organism>
<feature type="non-terminal residue" evidence="1">
    <location>
        <position position="26"/>
    </location>
</feature>
<evidence type="ECO:0000313" key="1">
    <source>
        <dbReference type="EMBL" id="SVB69842.1"/>
    </source>
</evidence>
<sequence length="26" mass="2903">MNRFIYLLALLSALYGIVTAIMSAQE</sequence>
<protein>
    <submittedName>
        <fullName evidence="1">Uncharacterized protein</fullName>
    </submittedName>
</protein>
<accession>A0A382G4P9</accession>
<proteinExistence type="predicted"/>